<reference evidence="1" key="1">
    <citation type="submission" date="2019-12" db="EMBL/GenBank/DDBJ databases">
        <title>Genome sequencing and annotation of Brassica cretica.</title>
        <authorList>
            <person name="Studholme D.J."/>
            <person name="Sarris P."/>
        </authorList>
    </citation>
    <scope>NUCLEOTIDE SEQUENCE</scope>
    <source>
        <strain evidence="1">PFS-109/04</strain>
        <tissue evidence="1">Leaf</tissue>
    </source>
</reference>
<evidence type="ECO:0000313" key="2">
    <source>
        <dbReference type="Proteomes" id="UP000712600"/>
    </source>
</evidence>
<dbReference type="Proteomes" id="UP000712600">
    <property type="component" value="Unassembled WGS sequence"/>
</dbReference>
<protein>
    <submittedName>
        <fullName evidence="1">Uncharacterized protein</fullName>
    </submittedName>
</protein>
<evidence type="ECO:0000313" key="1">
    <source>
        <dbReference type="EMBL" id="KAF3570561.1"/>
    </source>
</evidence>
<gene>
    <name evidence="1" type="ORF">F2Q69_00061153</name>
</gene>
<name>A0A8S9RCN4_BRACR</name>
<proteinExistence type="predicted"/>
<dbReference type="EMBL" id="QGKX02000095">
    <property type="protein sequence ID" value="KAF3570561.1"/>
    <property type="molecule type" value="Genomic_DNA"/>
</dbReference>
<dbReference type="AlphaFoldDB" id="A0A8S9RCN4"/>
<organism evidence="1 2">
    <name type="scientific">Brassica cretica</name>
    <name type="common">Mustard</name>
    <dbReference type="NCBI Taxonomy" id="69181"/>
    <lineage>
        <taxon>Eukaryota</taxon>
        <taxon>Viridiplantae</taxon>
        <taxon>Streptophyta</taxon>
        <taxon>Embryophyta</taxon>
        <taxon>Tracheophyta</taxon>
        <taxon>Spermatophyta</taxon>
        <taxon>Magnoliopsida</taxon>
        <taxon>eudicotyledons</taxon>
        <taxon>Gunneridae</taxon>
        <taxon>Pentapetalae</taxon>
        <taxon>rosids</taxon>
        <taxon>malvids</taxon>
        <taxon>Brassicales</taxon>
        <taxon>Brassicaceae</taxon>
        <taxon>Brassiceae</taxon>
        <taxon>Brassica</taxon>
    </lineage>
</organism>
<accession>A0A8S9RCN4</accession>
<comment type="caution">
    <text evidence="1">The sequence shown here is derived from an EMBL/GenBank/DDBJ whole genome shotgun (WGS) entry which is preliminary data.</text>
</comment>
<sequence length="84" mass="9310">MYSRRSWISSGFYQPCEPVGVGCGGSEPDSRPVLPALPNRDPSLDINDQSDPLEIASFVAPGGRWKVLRGRLCAWRDCFVRVLT</sequence>